<dbReference type="InterPro" id="IPR021739">
    <property type="entry name" value="SaV-like"/>
</dbReference>
<keyword evidence="2" id="KW-1185">Reference proteome</keyword>
<organism evidence="1 2">
    <name type="scientific">Falsigemmobacter intermedius</name>
    <dbReference type="NCBI Taxonomy" id="1553448"/>
    <lineage>
        <taxon>Bacteria</taxon>
        <taxon>Pseudomonadati</taxon>
        <taxon>Pseudomonadota</taxon>
        <taxon>Alphaproteobacteria</taxon>
        <taxon>Rhodobacterales</taxon>
        <taxon>Paracoccaceae</taxon>
        <taxon>Falsigemmobacter</taxon>
    </lineage>
</organism>
<dbReference type="RefSeq" id="WP_128491018.1">
    <property type="nucleotide sequence ID" value="NZ_JBHLXB010000151.1"/>
</dbReference>
<sequence>MSDPVNHPPHYRSHPSGVECIQITEYMNYCLGNAVKYIWRADLKNDAIEDLEKAAWYIQRDIARRKGATA</sequence>
<name>A0A451GG92_9RHOB</name>
<proteinExistence type="predicted"/>
<dbReference type="AlphaFoldDB" id="A0A451GG92"/>
<comment type="caution">
    <text evidence="1">The sequence shown here is derived from an EMBL/GenBank/DDBJ whole genome shotgun (WGS) entry which is preliminary data.</text>
</comment>
<evidence type="ECO:0000313" key="2">
    <source>
        <dbReference type="Proteomes" id="UP000287168"/>
    </source>
</evidence>
<dbReference type="EMBL" id="SBLC01000096">
    <property type="protein sequence ID" value="RWY34930.1"/>
    <property type="molecule type" value="Genomic_DNA"/>
</dbReference>
<gene>
    <name evidence="1" type="ORF">EP867_19065</name>
</gene>
<reference evidence="1 2" key="1">
    <citation type="journal article" date="2015" name="Int. J. Syst. Evol. Microbiol.">
        <title>Gemmobacter intermedius sp. nov., isolated from a white stork (Ciconia ciconia).</title>
        <authorList>
            <person name="Kampfer P."/>
            <person name="Jerzak L."/>
            <person name="Wilharm G."/>
            <person name="Golke J."/>
            <person name="Busse H.J."/>
            <person name="Glaeser S.P."/>
        </authorList>
    </citation>
    <scope>NUCLEOTIDE SEQUENCE [LARGE SCALE GENOMIC DNA]</scope>
    <source>
        <strain evidence="1 2">119/4</strain>
    </source>
</reference>
<dbReference type="OrthoDB" id="1684418at2"/>
<protein>
    <submittedName>
        <fullName evidence="1">DUF3310 domain-containing protein</fullName>
    </submittedName>
</protein>
<accession>A0A451GG92</accession>
<dbReference type="Proteomes" id="UP000287168">
    <property type="component" value="Unassembled WGS sequence"/>
</dbReference>
<evidence type="ECO:0000313" key="1">
    <source>
        <dbReference type="EMBL" id="RWY34930.1"/>
    </source>
</evidence>
<dbReference type="Pfam" id="PF11753">
    <property type="entry name" value="DUF3310"/>
    <property type="match status" value="1"/>
</dbReference>